<dbReference type="AlphaFoldDB" id="A0A8J2RBM8"/>
<proteinExistence type="predicted"/>
<evidence type="ECO:0000313" key="2">
    <source>
        <dbReference type="Proteomes" id="UP000789390"/>
    </source>
</evidence>
<comment type="caution">
    <text evidence="1">The sequence shown here is derived from an EMBL/GenBank/DDBJ whole genome shotgun (WGS) entry which is preliminary data.</text>
</comment>
<dbReference type="EMBL" id="CAKKLH010000002">
    <property type="protein sequence ID" value="CAH0098313.1"/>
    <property type="molecule type" value="Genomic_DNA"/>
</dbReference>
<sequence length="54" mass="5968">MADSRVPCNPLESFKVPDDVKIRLAELELELSEGALELFSLFAEGNTSVIHQAH</sequence>
<dbReference type="Proteomes" id="UP000789390">
    <property type="component" value="Unassembled WGS sequence"/>
</dbReference>
<gene>
    <name evidence="1" type="ORF">DGAL_LOCUS362</name>
</gene>
<protein>
    <submittedName>
        <fullName evidence="1">Uncharacterized protein</fullName>
    </submittedName>
</protein>
<organism evidence="1 2">
    <name type="scientific">Daphnia galeata</name>
    <dbReference type="NCBI Taxonomy" id="27404"/>
    <lineage>
        <taxon>Eukaryota</taxon>
        <taxon>Metazoa</taxon>
        <taxon>Ecdysozoa</taxon>
        <taxon>Arthropoda</taxon>
        <taxon>Crustacea</taxon>
        <taxon>Branchiopoda</taxon>
        <taxon>Diplostraca</taxon>
        <taxon>Cladocera</taxon>
        <taxon>Anomopoda</taxon>
        <taxon>Daphniidae</taxon>
        <taxon>Daphnia</taxon>
    </lineage>
</organism>
<name>A0A8J2RBM8_9CRUS</name>
<reference evidence="1" key="1">
    <citation type="submission" date="2021-11" db="EMBL/GenBank/DDBJ databases">
        <authorList>
            <person name="Schell T."/>
        </authorList>
    </citation>
    <scope>NUCLEOTIDE SEQUENCE</scope>
    <source>
        <strain evidence="1">M5</strain>
    </source>
</reference>
<accession>A0A8J2RBM8</accession>
<keyword evidence="2" id="KW-1185">Reference proteome</keyword>
<evidence type="ECO:0000313" key="1">
    <source>
        <dbReference type="EMBL" id="CAH0098313.1"/>
    </source>
</evidence>